<dbReference type="AlphaFoldDB" id="A0A8R1HI64"/>
<reference evidence="2" key="1">
    <citation type="submission" date="2010-08" db="EMBL/GenBank/DDBJ databases">
        <authorList>
            <consortium name="Caenorhabditis japonica Sequencing Consortium"/>
            <person name="Wilson R.K."/>
        </authorList>
    </citation>
    <scope>NUCLEOTIDE SEQUENCE [LARGE SCALE GENOMIC DNA]</scope>
    <source>
        <strain evidence="2">DF5081</strain>
    </source>
</reference>
<organism evidence="1 2">
    <name type="scientific">Caenorhabditis japonica</name>
    <dbReference type="NCBI Taxonomy" id="281687"/>
    <lineage>
        <taxon>Eukaryota</taxon>
        <taxon>Metazoa</taxon>
        <taxon>Ecdysozoa</taxon>
        <taxon>Nematoda</taxon>
        <taxon>Chromadorea</taxon>
        <taxon>Rhabditida</taxon>
        <taxon>Rhabditina</taxon>
        <taxon>Rhabditomorpha</taxon>
        <taxon>Rhabditoidea</taxon>
        <taxon>Rhabditidae</taxon>
        <taxon>Peloderinae</taxon>
        <taxon>Caenorhabditis</taxon>
    </lineage>
</organism>
<evidence type="ECO:0000313" key="2">
    <source>
        <dbReference type="Proteomes" id="UP000005237"/>
    </source>
</evidence>
<keyword evidence="2" id="KW-1185">Reference proteome</keyword>
<protein>
    <submittedName>
        <fullName evidence="1">Uncharacterized protein</fullName>
    </submittedName>
</protein>
<accession>A0A8R1HI64</accession>
<sequence>MNSGAEFTDFIVVETGSDGSETDEIVVEVKQPISSRFGVGDKLAPDDLFDLTMISETAKNYVSVNQIMGITRLIFNSGQFVVCVANRDFDNDETSRKIS</sequence>
<dbReference type="EnsemblMetazoa" id="CJA01264.1">
    <property type="protein sequence ID" value="CJA01264.1"/>
    <property type="gene ID" value="WBGene00120468"/>
</dbReference>
<evidence type="ECO:0000313" key="1">
    <source>
        <dbReference type="EnsemblMetazoa" id="CJA01264.1"/>
    </source>
</evidence>
<dbReference type="Proteomes" id="UP000005237">
    <property type="component" value="Unassembled WGS sequence"/>
</dbReference>
<name>A0A8R1HI64_CAEJA</name>
<proteinExistence type="predicted"/>
<reference evidence="1" key="2">
    <citation type="submission" date="2022-06" db="UniProtKB">
        <authorList>
            <consortium name="EnsemblMetazoa"/>
        </authorList>
    </citation>
    <scope>IDENTIFICATION</scope>
    <source>
        <strain evidence="1">DF5081</strain>
    </source>
</reference>